<gene>
    <name evidence="7" type="ORF">AAFF_G00033680</name>
</gene>
<dbReference type="EMBL" id="JAINUG010000117">
    <property type="protein sequence ID" value="KAJ8395383.1"/>
    <property type="molecule type" value="Genomic_DNA"/>
</dbReference>
<dbReference type="Proteomes" id="UP001221898">
    <property type="component" value="Unassembled WGS sequence"/>
</dbReference>
<evidence type="ECO:0000256" key="2">
    <source>
        <dbReference type="ARBA" id="ARBA00022692"/>
    </source>
</evidence>
<comment type="caution">
    <text evidence="7">The sequence shown here is derived from an EMBL/GenBank/DDBJ whole genome shotgun (WGS) entry which is preliminary data.</text>
</comment>
<evidence type="ECO:0000256" key="3">
    <source>
        <dbReference type="ARBA" id="ARBA00023136"/>
    </source>
</evidence>
<comment type="subcellular location">
    <subcellularLocation>
        <location evidence="1">Membrane</location>
    </subcellularLocation>
</comment>
<feature type="chain" id="PRO_5042178058" description="Ig-like domain-containing protein" evidence="5">
    <location>
        <begin position="19"/>
        <end position="292"/>
    </location>
</feature>
<dbReference type="InterPro" id="IPR050671">
    <property type="entry name" value="CD300_family_receptors"/>
</dbReference>
<evidence type="ECO:0000259" key="6">
    <source>
        <dbReference type="PROSITE" id="PS50835"/>
    </source>
</evidence>
<dbReference type="InterPro" id="IPR003599">
    <property type="entry name" value="Ig_sub"/>
</dbReference>
<accession>A0AAD7WFY8</accession>
<dbReference type="InterPro" id="IPR013783">
    <property type="entry name" value="Ig-like_fold"/>
</dbReference>
<dbReference type="InterPro" id="IPR013106">
    <property type="entry name" value="Ig_V-set"/>
</dbReference>
<reference evidence="7" key="1">
    <citation type="journal article" date="2023" name="Science">
        <title>Genome structures resolve the early diversification of teleost fishes.</title>
        <authorList>
            <person name="Parey E."/>
            <person name="Louis A."/>
            <person name="Montfort J."/>
            <person name="Bouchez O."/>
            <person name="Roques C."/>
            <person name="Iampietro C."/>
            <person name="Lluch J."/>
            <person name="Castinel A."/>
            <person name="Donnadieu C."/>
            <person name="Desvignes T."/>
            <person name="Floi Bucao C."/>
            <person name="Jouanno E."/>
            <person name="Wen M."/>
            <person name="Mejri S."/>
            <person name="Dirks R."/>
            <person name="Jansen H."/>
            <person name="Henkel C."/>
            <person name="Chen W.J."/>
            <person name="Zahm M."/>
            <person name="Cabau C."/>
            <person name="Klopp C."/>
            <person name="Thompson A.W."/>
            <person name="Robinson-Rechavi M."/>
            <person name="Braasch I."/>
            <person name="Lecointre G."/>
            <person name="Bobe J."/>
            <person name="Postlethwait J.H."/>
            <person name="Berthelot C."/>
            <person name="Roest Crollius H."/>
            <person name="Guiguen Y."/>
        </authorList>
    </citation>
    <scope>NUCLEOTIDE SEQUENCE</scope>
    <source>
        <strain evidence="7">NC1722</strain>
    </source>
</reference>
<dbReference type="Pfam" id="PF07686">
    <property type="entry name" value="V-set"/>
    <property type="match status" value="1"/>
</dbReference>
<dbReference type="InterPro" id="IPR007110">
    <property type="entry name" value="Ig-like_dom"/>
</dbReference>
<evidence type="ECO:0000313" key="8">
    <source>
        <dbReference type="Proteomes" id="UP001221898"/>
    </source>
</evidence>
<organism evidence="7 8">
    <name type="scientific">Aldrovandia affinis</name>
    <dbReference type="NCBI Taxonomy" id="143900"/>
    <lineage>
        <taxon>Eukaryota</taxon>
        <taxon>Metazoa</taxon>
        <taxon>Chordata</taxon>
        <taxon>Craniata</taxon>
        <taxon>Vertebrata</taxon>
        <taxon>Euteleostomi</taxon>
        <taxon>Actinopterygii</taxon>
        <taxon>Neopterygii</taxon>
        <taxon>Teleostei</taxon>
        <taxon>Notacanthiformes</taxon>
        <taxon>Halosauridae</taxon>
        <taxon>Aldrovandia</taxon>
    </lineage>
</organism>
<dbReference type="AlphaFoldDB" id="A0AAD7WFY8"/>
<dbReference type="PANTHER" id="PTHR11860:SF118">
    <property type="entry name" value="CMRF35-LIKE MOLECULE 3-RELATED"/>
    <property type="match status" value="1"/>
</dbReference>
<dbReference type="InterPro" id="IPR036179">
    <property type="entry name" value="Ig-like_dom_sf"/>
</dbReference>
<dbReference type="GO" id="GO:0004888">
    <property type="term" value="F:transmembrane signaling receptor activity"/>
    <property type="evidence" value="ECO:0007669"/>
    <property type="project" value="TreeGrafter"/>
</dbReference>
<proteinExistence type="predicted"/>
<feature type="signal peptide" evidence="5">
    <location>
        <begin position="1"/>
        <end position="18"/>
    </location>
</feature>
<dbReference type="GO" id="GO:0005886">
    <property type="term" value="C:plasma membrane"/>
    <property type="evidence" value="ECO:0007669"/>
    <property type="project" value="TreeGrafter"/>
</dbReference>
<dbReference type="PROSITE" id="PS50835">
    <property type="entry name" value="IG_LIKE"/>
    <property type="match status" value="1"/>
</dbReference>
<evidence type="ECO:0000256" key="5">
    <source>
        <dbReference type="SAM" id="SignalP"/>
    </source>
</evidence>
<evidence type="ECO:0000313" key="7">
    <source>
        <dbReference type="EMBL" id="KAJ8395383.1"/>
    </source>
</evidence>
<feature type="transmembrane region" description="Helical" evidence="4">
    <location>
        <begin position="195"/>
        <end position="219"/>
    </location>
</feature>
<evidence type="ECO:0000256" key="1">
    <source>
        <dbReference type="ARBA" id="ARBA00004370"/>
    </source>
</evidence>
<dbReference type="SUPFAM" id="SSF48726">
    <property type="entry name" value="Immunoglobulin"/>
    <property type="match status" value="1"/>
</dbReference>
<keyword evidence="3 4" id="KW-0472">Membrane</keyword>
<name>A0AAD7WFY8_9TELE</name>
<keyword evidence="5" id="KW-0732">Signal</keyword>
<evidence type="ECO:0000256" key="4">
    <source>
        <dbReference type="SAM" id="Phobius"/>
    </source>
</evidence>
<protein>
    <recommendedName>
        <fullName evidence="6">Ig-like domain-containing protein</fullName>
    </recommendedName>
</protein>
<feature type="domain" description="Ig-like" evidence="6">
    <location>
        <begin position="19"/>
        <end position="121"/>
    </location>
</feature>
<keyword evidence="2 4" id="KW-0812">Transmembrane</keyword>
<keyword evidence="8" id="KW-1185">Reference proteome</keyword>
<dbReference type="Gene3D" id="2.60.40.10">
    <property type="entry name" value="Immunoglobulins"/>
    <property type="match status" value="1"/>
</dbReference>
<dbReference type="PANTHER" id="PTHR11860">
    <property type="entry name" value="POLYMERIC-IMMUNOGLOBULIN RECEPTOR"/>
    <property type="match status" value="1"/>
</dbReference>
<dbReference type="SMART" id="SM00409">
    <property type="entry name" value="IG"/>
    <property type="match status" value="1"/>
</dbReference>
<keyword evidence="4" id="KW-1133">Transmembrane helix</keyword>
<sequence length="292" mass="31620">MFSLQILSLLAALHCVILEKLQTVTGTEGGRVDIRCLYSDNYKTSHKYWCRDPCSDADVLVKAKKQDLLYSVGRFSLIDKAANPFFIVTIRNLALQDSGVYFCGVQKMFKDLYTKVKLTVSKAPSVSTQSTFTTGTHLMGVGETTSNRSVLASTLSPTAPSVSTQSTFTIGTHLMGVGETTSNRSVLASTLSPTGAASIAVGATFGVMLCLFTVSLILLRKKKASSSVATNPTTAMEPFNTVQEKEGPEPVYDNENVINFSSHHAEYCTVQYCAPSQELNNTATYTFIGKPE</sequence>